<dbReference type="GO" id="GO:0016779">
    <property type="term" value="F:nucleotidyltransferase activity"/>
    <property type="evidence" value="ECO:0007669"/>
    <property type="project" value="UniProtKB-KW"/>
</dbReference>
<evidence type="ECO:0000256" key="4">
    <source>
        <dbReference type="ARBA" id="ARBA00005189"/>
    </source>
</evidence>
<dbReference type="InterPro" id="IPR000374">
    <property type="entry name" value="PC_trans"/>
</dbReference>
<evidence type="ECO:0000313" key="21">
    <source>
        <dbReference type="Proteomes" id="UP000776983"/>
    </source>
</evidence>
<dbReference type="EMBL" id="JACDXW010000002">
    <property type="protein sequence ID" value="MCB5363116.1"/>
    <property type="molecule type" value="Genomic_DNA"/>
</dbReference>
<keyword evidence="16" id="KW-0594">Phospholipid biosynthesis</keyword>
<evidence type="ECO:0000256" key="6">
    <source>
        <dbReference type="ARBA" id="ARBA00012487"/>
    </source>
</evidence>
<evidence type="ECO:0000256" key="5">
    <source>
        <dbReference type="ARBA" id="ARBA00010185"/>
    </source>
</evidence>
<dbReference type="PROSITE" id="PS01315">
    <property type="entry name" value="CDS"/>
    <property type="match status" value="1"/>
</dbReference>
<gene>
    <name evidence="20" type="ORF">H0484_05020</name>
</gene>
<organism evidence="20 21">
    <name type="scientific">Mesopusillimonas faecipullorum</name>
    <dbReference type="NCBI Taxonomy" id="2755040"/>
    <lineage>
        <taxon>Bacteria</taxon>
        <taxon>Pseudomonadati</taxon>
        <taxon>Pseudomonadota</taxon>
        <taxon>Betaproteobacteria</taxon>
        <taxon>Burkholderiales</taxon>
        <taxon>Alcaligenaceae</taxon>
        <taxon>Mesopusillimonas</taxon>
    </lineage>
</organism>
<evidence type="ECO:0000256" key="2">
    <source>
        <dbReference type="ARBA" id="ARBA00004651"/>
    </source>
</evidence>
<comment type="catalytic activity">
    <reaction evidence="1 18">
        <text>a 1,2-diacyl-sn-glycero-3-phosphate + CTP + H(+) = a CDP-1,2-diacyl-sn-glycerol + diphosphate</text>
        <dbReference type="Rhea" id="RHEA:16229"/>
        <dbReference type="ChEBI" id="CHEBI:15378"/>
        <dbReference type="ChEBI" id="CHEBI:33019"/>
        <dbReference type="ChEBI" id="CHEBI:37563"/>
        <dbReference type="ChEBI" id="CHEBI:58332"/>
        <dbReference type="ChEBI" id="CHEBI:58608"/>
        <dbReference type="EC" id="2.7.7.41"/>
    </reaction>
</comment>
<evidence type="ECO:0000256" key="17">
    <source>
        <dbReference type="ARBA" id="ARBA00023264"/>
    </source>
</evidence>
<evidence type="ECO:0000256" key="3">
    <source>
        <dbReference type="ARBA" id="ARBA00005119"/>
    </source>
</evidence>
<keyword evidence="12 18" id="KW-0548">Nucleotidyltransferase</keyword>
<protein>
    <recommendedName>
        <fullName evidence="7 18">Phosphatidate cytidylyltransferase</fullName>
        <ecNumber evidence="6 18">2.7.7.41</ecNumber>
    </recommendedName>
</protein>
<keyword evidence="10 18" id="KW-0808">Transferase</keyword>
<evidence type="ECO:0000256" key="7">
    <source>
        <dbReference type="ARBA" id="ARBA00019373"/>
    </source>
</evidence>
<keyword evidence="14" id="KW-0443">Lipid metabolism</keyword>
<comment type="pathway">
    <text evidence="4">Lipid metabolism.</text>
</comment>
<keyword evidence="15 19" id="KW-0472">Membrane</keyword>
<comment type="subcellular location">
    <subcellularLocation>
        <location evidence="2">Cell membrane</location>
        <topology evidence="2">Multi-pass membrane protein</topology>
    </subcellularLocation>
</comment>
<sequence>MLGPRIITAIVLLFILGAVLAAPGQWPLPALLIVAAGCALWEWLRLVWPLSSAGKAGPILVALIGALLMASQLLGLLGVQEAISSLAASQLVMPSLVLVAGLFWLLIATTMVVRGNTSAASRSFPLAVMGVVAVCTTWWVLTRFYLIHGAWFLVSLMALVWVADIGAYAAGKTMGRHKLAPKVSPGKSIEGALGGIVAALLWVWASSYWQGSFGQVLISEWSWPASVLIVIALAAISIVGDLFESLLKRRAGVKDSSALLPGHGGVYDRIDALLPVSVLAWLLLQGLA</sequence>
<evidence type="ECO:0000256" key="12">
    <source>
        <dbReference type="ARBA" id="ARBA00022695"/>
    </source>
</evidence>
<keyword evidence="8" id="KW-1003">Cell membrane</keyword>
<feature type="transmembrane region" description="Helical" evidence="19">
    <location>
        <begin position="60"/>
        <end position="79"/>
    </location>
</feature>
<evidence type="ECO:0000256" key="16">
    <source>
        <dbReference type="ARBA" id="ARBA00023209"/>
    </source>
</evidence>
<evidence type="ECO:0000256" key="14">
    <source>
        <dbReference type="ARBA" id="ARBA00023098"/>
    </source>
</evidence>
<dbReference type="EC" id="2.7.7.41" evidence="6 18"/>
<evidence type="ECO:0000256" key="8">
    <source>
        <dbReference type="ARBA" id="ARBA00022475"/>
    </source>
</evidence>
<comment type="pathway">
    <text evidence="3 18">Phospholipid metabolism; CDP-diacylglycerol biosynthesis; CDP-diacylglycerol from sn-glycerol 3-phosphate: step 3/3.</text>
</comment>
<evidence type="ECO:0000256" key="9">
    <source>
        <dbReference type="ARBA" id="ARBA00022516"/>
    </source>
</evidence>
<evidence type="ECO:0000313" key="20">
    <source>
        <dbReference type="EMBL" id="MCB5363116.1"/>
    </source>
</evidence>
<evidence type="ECO:0000256" key="15">
    <source>
        <dbReference type="ARBA" id="ARBA00023136"/>
    </source>
</evidence>
<reference evidence="20 21" key="1">
    <citation type="submission" date="2020-07" db="EMBL/GenBank/DDBJ databases">
        <title>Pusillimonas sp. nov., isolated from poultry manure in Taiwan.</title>
        <authorList>
            <person name="Lin S.-Y."/>
            <person name="Tang Y.-S."/>
            <person name="Young C.-C."/>
        </authorList>
    </citation>
    <scope>NUCLEOTIDE SEQUENCE [LARGE SCALE GENOMIC DNA]</scope>
    <source>
        <strain evidence="20 21">CC-YST705</strain>
    </source>
</reference>
<dbReference type="RefSeq" id="WP_226953352.1">
    <property type="nucleotide sequence ID" value="NZ_JACDXW010000002.1"/>
</dbReference>
<feature type="transmembrane region" description="Helical" evidence="19">
    <location>
        <begin position="31"/>
        <end position="48"/>
    </location>
</feature>
<dbReference type="Proteomes" id="UP000776983">
    <property type="component" value="Unassembled WGS sequence"/>
</dbReference>
<dbReference type="Pfam" id="PF01148">
    <property type="entry name" value="CTP_transf_1"/>
    <property type="match status" value="1"/>
</dbReference>
<keyword evidence="21" id="KW-1185">Reference proteome</keyword>
<dbReference type="PANTHER" id="PTHR46382">
    <property type="entry name" value="PHOSPHATIDATE CYTIDYLYLTRANSFERASE"/>
    <property type="match status" value="1"/>
</dbReference>
<dbReference type="PANTHER" id="PTHR46382:SF1">
    <property type="entry name" value="PHOSPHATIDATE CYTIDYLYLTRANSFERASE"/>
    <property type="match status" value="1"/>
</dbReference>
<feature type="transmembrane region" description="Helical" evidence="19">
    <location>
        <begin position="147"/>
        <end position="170"/>
    </location>
</feature>
<accession>A0ABS8CAQ6</accession>
<comment type="similarity">
    <text evidence="5 18">Belongs to the CDS family.</text>
</comment>
<evidence type="ECO:0000256" key="13">
    <source>
        <dbReference type="ARBA" id="ARBA00022989"/>
    </source>
</evidence>
<evidence type="ECO:0000256" key="10">
    <source>
        <dbReference type="ARBA" id="ARBA00022679"/>
    </source>
</evidence>
<keyword evidence="17" id="KW-1208">Phospholipid metabolism</keyword>
<comment type="caution">
    <text evidence="20">The sequence shown here is derived from an EMBL/GenBank/DDBJ whole genome shotgun (WGS) entry which is preliminary data.</text>
</comment>
<feature type="transmembrane region" description="Helical" evidence="19">
    <location>
        <begin position="221"/>
        <end position="243"/>
    </location>
</feature>
<evidence type="ECO:0000256" key="19">
    <source>
        <dbReference type="SAM" id="Phobius"/>
    </source>
</evidence>
<name>A0ABS8CAQ6_9BURK</name>
<feature type="transmembrane region" description="Helical" evidence="19">
    <location>
        <begin position="91"/>
        <end position="112"/>
    </location>
</feature>
<evidence type="ECO:0000256" key="18">
    <source>
        <dbReference type="RuleBase" id="RU003938"/>
    </source>
</evidence>
<feature type="transmembrane region" description="Helical" evidence="19">
    <location>
        <begin position="124"/>
        <end position="141"/>
    </location>
</feature>
<keyword evidence="9" id="KW-0444">Lipid biosynthesis</keyword>
<keyword evidence="11 18" id="KW-0812">Transmembrane</keyword>
<evidence type="ECO:0000256" key="1">
    <source>
        <dbReference type="ARBA" id="ARBA00001698"/>
    </source>
</evidence>
<evidence type="ECO:0000256" key="11">
    <source>
        <dbReference type="ARBA" id="ARBA00022692"/>
    </source>
</evidence>
<keyword evidence="13 19" id="KW-1133">Transmembrane helix</keyword>
<feature type="transmembrane region" description="Helical" evidence="19">
    <location>
        <begin position="191"/>
        <end position="209"/>
    </location>
</feature>
<proteinExistence type="inferred from homology"/>